<dbReference type="NCBIfam" id="TIGR02743">
    <property type="entry name" value="TraW"/>
    <property type="match status" value="1"/>
</dbReference>
<evidence type="ECO:0000313" key="1">
    <source>
        <dbReference type="EMBL" id="STX81261.1"/>
    </source>
</evidence>
<dbReference type="AlphaFoldDB" id="A0A378KCM6"/>
<reference evidence="1 2" key="1">
    <citation type="submission" date="2018-06" db="EMBL/GenBank/DDBJ databases">
        <authorList>
            <consortium name="Pathogen Informatics"/>
            <person name="Doyle S."/>
        </authorList>
    </citation>
    <scope>NUCLEOTIDE SEQUENCE [LARGE SCALE GENOMIC DNA]</scope>
    <source>
        <strain evidence="1 2">NCTC13316</strain>
    </source>
</reference>
<dbReference type="EMBL" id="UGOD01000002">
    <property type="protein sequence ID" value="STX81261.1"/>
    <property type="molecule type" value="Genomic_DNA"/>
</dbReference>
<gene>
    <name evidence="1" type="ORF">NCTC13316_03130</name>
</gene>
<organism evidence="1 2">
    <name type="scientific">Legionella busanensis</name>
    <dbReference type="NCBI Taxonomy" id="190655"/>
    <lineage>
        <taxon>Bacteria</taxon>
        <taxon>Pseudomonadati</taxon>
        <taxon>Pseudomonadota</taxon>
        <taxon>Gammaproteobacteria</taxon>
        <taxon>Legionellales</taxon>
        <taxon>Legionellaceae</taxon>
        <taxon>Legionella</taxon>
    </lineage>
</organism>
<dbReference type="InterPro" id="IPR014114">
    <property type="entry name" value="TraW"/>
</dbReference>
<sequence>MTIILLLLLGIQSVYANTVARFGGLFPVIEKDIREVILNKLSALENSGELKKLKKDVIERVEKQIERPKPSNLTTTTTPEVFYVDPSITINEDIYSVDGKPIAKAGERINPFKRINFTKTLIFFNADDKRQINWVKAQYGQYSHVKFILTGGSIKEAQSLFGRVYFDLNQTLSRKLHIKHVPSVVVQDGFVWKITEGAIL</sequence>
<keyword evidence="2" id="KW-1185">Reference proteome</keyword>
<name>A0A378KCM6_9GAMM</name>
<accession>A0A378KCM6</accession>
<proteinExistence type="predicted"/>
<protein>
    <submittedName>
        <fullName evidence="1">Putative conjugative transfer protein TraW</fullName>
    </submittedName>
</protein>
<evidence type="ECO:0000313" key="2">
    <source>
        <dbReference type="Proteomes" id="UP000254794"/>
    </source>
</evidence>
<dbReference type="Proteomes" id="UP000254794">
    <property type="component" value="Unassembled WGS sequence"/>
</dbReference>